<dbReference type="PANTHER" id="PTHR43698">
    <property type="entry name" value="RIBD C-TERMINAL DOMAIN CONTAINING PROTEIN"/>
    <property type="match status" value="1"/>
</dbReference>
<dbReference type="SUPFAM" id="SSF69118">
    <property type="entry name" value="AhpD-like"/>
    <property type="match status" value="1"/>
</dbReference>
<dbReference type="GO" id="GO:0051213">
    <property type="term" value="F:dioxygenase activity"/>
    <property type="evidence" value="ECO:0007669"/>
    <property type="project" value="UniProtKB-KW"/>
</dbReference>
<organism evidence="2 3">
    <name type="scientific">Hallerella succinigenes</name>
    <dbReference type="NCBI Taxonomy" id="1896222"/>
    <lineage>
        <taxon>Bacteria</taxon>
        <taxon>Pseudomonadati</taxon>
        <taxon>Fibrobacterota</taxon>
        <taxon>Fibrobacteria</taxon>
        <taxon>Fibrobacterales</taxon>
        <taxon>Fibrobacteraceae</taxon>
        <taxon>Hallerella</taxon>
    </lineage>
</organism>
<feature type="domain" description="Carboxymuconolactone decarboxylase-like" evidence="1">
    <location>
        <begin position="176"/>
        <end position="252"/>
    </location>
</feature>
<keyword evidence="2" id="KW-0560">Oxidoreductase</keyword>
<gene>
    <name evidence="2" type="ORF">BGX16_0770</name>
</gene>
<proteinExistence type="predicted"/>
<keyword evidence="2" id="KW-0223">Dioxygenase</keyword>
<dbReference type="PROSITE" id="PS51257">
    <property type="entry name" value="PROKAR_LIPOPROTEIN"/>
    <property type="match status" value="1"/>
</dbReference>
<evidence type="ECO:0000313" key="3">
    <source>
        <dbReference type="Proteomes" id="UP000231134"/>
    </source>
</evidence>
<dbReference type="InterPro" id="IPR003779">
    <property type="entry name" value="CMD-like"/>
</dbReference>
<dbReference type="Gene3D" id="1.20.1290.10">
    <property type="entry name" value="AhpD-like"/>
    <property type="match status" value="1"/>
</dbReference>
<accession>A0A2M9A526</accession>
<dbReference type="PANTHER" id="PTHR43698:SF1">
    <property type="entry name" value="BLL4564 PROTEIN"/>
    <property type="match status" value="1"/>
</dbReference>
<dbReference type="Pfam" id="PF02627">
    <property type="entry name" value="CMD"/>
    <property type="match status" value="2"/>
</dbReference>
<sequence>MMKKGIFMSTLSLAAILAACDCCPQGEAKALSQDKELRAVMDNFTQNEVPAATPLVEKREVELIRLVSLVTQQSGALLQEEVATALAQGLSPEEILEAIYQCAPYTGFPRTVDAVEIARSVFKAKNVKVDENRRTVTAQSRLEAGADAQGTLFGETFPDMAKNGKDGMPIINYFLASNCFGDYYTRKGLDLNTRELLTMAILVNLGTEPQLKAHIGANLKIRTAEYVEQAIYNCLPYCGYPRTLNALRLLKEAAAEAKTATVAKTMPGKDWSVFPVGKPNDAYAKYFVGKSYLDMISTEQVGVGNVTFEPACRNNWHIHHAKKGGGQILIATAGRGYYQEWGKPAVELKPGDVVNIPAGVKHWHGAAPDSWFQHLAIEVPGEGTSNEWLEPVSDEEYARLK</sequence>
<dbReference type="Gene3D" id="2.60.120.10">
    <property type="entry name" value="Jelly Rolls"/>
    <property type="match status" value="1"/>
</dbReference>
<protein>
    <submittedName>
        <fullName evidence="2">Quercetin dioxygenase-like cupin family protein</fullName>
    </submittedName>
</protein>
<reference evidence="2 3" key="1">
    <citation type="submission" date="2017-11" db="EMBL/GenBank/DDBJ databases">
        <title>Animal gut microbial communities from fecal samples from Wisconsin, USA.</title>
        <authorList>
            <person name="Neumann A."/>
        </authorList>
    </citation>
    <scope>NUCLEOTIDE SEQUENCE [LARGE SCALE GENOMIC DNA]</scope>
    <source>
        <strain evidence="2 3">UWS3</strain>
    </source>
</reference>
<dbReference type="InterPro" id="IPR011051">
    <property type="entry name" value="RmlC_Cupin_sf"/>
</dbReference>
<dbReference type="AlphaFoldDB" id="A0A2M9A526"/>
<dbReference type="InterPro" id="IPR029032">
    <property type="entry name" value="AhpD-like"/>
</dbReference>
<name>A0A2M9A526_9BACT</name>
<dbReference type="InterPro" id="IPR047263">
    <property type="entry name" value="HNL-like_cupin"/>
</dbReference>
<keyword evidence="3" id="KW-1185">Reference proteome</keyword>
<dbReference type="SUPFAM" id="SSF51182">
    <property type="entry name" value="RmlC-like cupins"/>
    <property type="match status" value="1"/>
</dbReference>
<evidence type="ECO:0000259" key="1">
    <source>
        <dbReference type="Pfam" id="PF02627"/>
    </source>
</evidence>
<comment type="caution">
    <text evidence="2">The sequence shown here is derived from an EMBL/GenBank/DDBJ whole genome shotgun (WGS) entry which is preliminary data.</text>
</comment>
<dbReference type="InterPro" id="IPR014710">
    <property type="entry name" value="RmlC-like_jellyroll"/>
</dbReference>
<dbReference type="GO" id="GO:0051920">
    <property type="term" value="F:peroxiredoxin activity"/>
    <property type="evidence" value="ECO:0007669"/>
    <property type="project" value="InterPro"/>
</dbReference>
<dbReference type="Proteomes" id="UP000231134">
    <property type="component" value="Unassembled WGS sequence"/>
</dbReference>
<feature type="domain" description="Carboxymuconolactone decarboxylase-like" evidence="1">
    <location>
        <begin position="53"/>
        <end position="119"/>
    </location>
</feature>
<dbReference type="EMBL" id="PGEX01000001">
    <property type="protein sequence ID" value="PJJ40821.1"/>
    <property type="molecule type" value="Genomic_DNA"/>
</dbReference>
<dbReference type="CDD" id="cd02233">
    <property type="entry name" value="cupin_HNL-like"/>
    <property type="match status" value="1"/>
</dbReference>
<evidence type="ECO:0000313" key="2">
    <source>
        <dbReference type="EMBL" id="PJJ40821.1"/>
    </source>
</evidence>